<evidence type="ECO:0000256" key="1">
    <source>
        <dbReference type="ARBA" id="ARBA00022801"/>
    </source>
</evidence>
<dbReference type="NCBIfam" id="TIGR01076">
    <property type="entry name" value="sortase_fam"/>
    <property type="match status" value="1"/>
</dbReference>
<accession>A0A2M6YQY3</accession>
<protein>
    <recommendedName>
        <fullName evidence="5">Sortase</fullName>
    </recommendedName>
</protein>
<feature type="transmembrane region" description="Helical" evidence="2">
    <location>
        <begin position="54"/>
        <end position="75"/>
    </location>
</feature>
<dbReference type="GO" id="GO:0016787">
    <property type="term" value="F:hydrolase activity"/>
    <property type="evidence" value="ECO:0007669"/>
    <property type="project" value="UniProtKB-KW"/>
</dbReference>
<keyword evidence="2" id="KW-1133">Transmembrane helix</keyword>
<keyword evidence="2" id="KW-0812">Transmembrane</keyword>
<organism evidence="3 4">
    <name type="scientific">Candidatus Shapirobacteria bacterium CG07_land_8_20_14_0_80_39_18</name>
    <dbReference type="NCBI Taxonomy" id="1974882"/>
    <lineage>
        <taxon>Bacteria</taxon>
        <taxon>Candidatus Shapironibacteriota</taxon>
    </lineage>
</organism>
<evidence type="ECO:0000313" key="4">
    <source>
        <dbReference type="Proteomes" id="UP000229502"/>
    </source>
</evidence>
<proteinExistence type="predicted"/>
<dbReference type="Pfam" id="PF04203">
    <property type="entry name" value="Sortase"/>
    <property type="match status" value="1"/>
</dbReference>
<sequence>MGYNTTMEIILYDSRSATSEPLSSEIPIIPASRASAGSAPPLSPSRSKAFFSHLGQYLLFIAAAGVIYTGLPVIIPKIKSELRPQAQLAPVQTTFEQVLKQQKQQEEEENRKLAAEEAAKYGVETDFSIVIPKISATAKVVPNVDPTKEVEYRNALKSGVAHAKGSSFPGGTGTIYLFAHSTNTLVNVSVYNAVFYELKDLEPGDKVIIFFTGQKHIYQVLEQQIIEAKDISWLTDQSAGNEEKLVLQTCWPPGTSLKRLIVIAKPV</sequence>
<dbReference type="Proteomes" id="UP000229502">
    <property type="component" value="Unassembled WGS sequence"/>
</dbReference>
<keyword evidence="2" id="KW-0472">Membrane</keyword>
<dbReference type="InterPro" id="IPR005754">
    <property type="entry name" value="Sortase"/>
</dbReference>
<evidence type="ECO:0008006" key="5">
    <source>
        <dbReference type="Google" id="ProtNLM"/>
    </source>
</evidence>
<dbReference type="InterPro" id="IPR023365">
    <property type="entry name" value="Sortase_dom-sf"/>
</dbReference>
<dbReference type="AlphaFoldDB" id="A0A2M6YQY3"/>
<reference evidence="4" key="1">
    <citation type="submission" date="2017-09" db="EMBL/GenBank/DDBJ databases">
        <title>Depth-based differentiation of microbial function through sediment-hosted aquifers and enrichment of novel symbionts in the deep terrestrial subsurface.</title>
        <authorList>
            <person name="Probst A.J."/>
            <person name="Ladd B."/>
            <person name="Jarett J.K."/>
            <person name="Geller-Mcgrath D.E."/>
            <person name="Sieber C.M.K."/>
            <person name="Emerson J.B."/>
            <person name="Anantharaman K."/>
            <person name="Thomas B.C."/>
            <person name="Malmstrom R."/>
            <person name="Stieglmeier M."/>
            <person name="Klingl A."/>
            <person name="Woyke T."/>
            <person name="Ryan C.M."/>
            <person name="Banfield J.F."/>
        </authorList>
    </citation>
    <scope>NUCLEOTIDE SEQUENCE [LARGE SCALE GENOMIC DNA]</scope>
</reference>
<evidence type="ECO:0000313" key="3">
    <source>
        <dbReference type="EMBL" id="PIU34154.1"/>
    </source>
</evidence>
<keyword evidence="1" id="KW-0378">Hydrolase</keyword>
<gene>
    <name evidence="3" type="ORF">COT03_02495</name>
</gene>
<dbReference type="EMBL" id="PEWZ01000118">
    <property type="protein sequence ID" value="PIU34154.1"/>
    <property type="molecule type" value="Genomic_DNA"/>
</dbReference>
<name>A0A2M6YQY3_9BACT</name>
<comment type="caution">
    <text evidence="3">The sequence shown here is derived from an EMBL/GenBank/DDBJ whole genome shotgun (WGS) entry which is preliminary data.</text>
</comment>
<dbReference type="SUPFAM" id="SSF63817">
    <property type="entry name" value="Sortase"/>
    <property type="match status" value="1"/>
</dbReference>
<evidence type="ECO:0000256" key="2">
    <source>
        <dbReference type="SAM" id="Phobius"/>
    </source>
</evidence>
<dbReference type="Gene3D" id="2.40.260.10">
    <property type="entry name" value="Sortase"/>
    <property type="match status" value="1"/>
</dbReference>